<feature type="non-terminal residue" evidence="2">
    <location>
        <position position="1"/>
    </location>
</feature>
<proteinExistence type="predicted"/>
<protein>
    <submittedName>
        <fullName evidence="2">Reverse transcriptase domain-containing protein</fullName>
    </submittedName>
</protein>
<dbReference type="InterPro" id="IPR043502">
    <property type="entry name" value="DNA/RNA_pol_sf"/>
</dbReference>
<keyword evidence="2" id="KW-0548">Nucleotidyltransferase</keyword>
<name>A0A699QVB9_TANCI</name>
<feature type="region of interest" description="Disordered" evidence="1">
    <location>
        <begin position="52"/>
        <end position="86"/>
    </location>
</feature>
<organism evidence="2">
    <name type="scientific">Tanacetum cinerariifolium</name>
    <name type="common">Dalmatian daisy</name>
    <name type="synonym">Chrysanthemum cinerariifolium</name>
    <dbReference type="NCBI Taxonomy" id="118510"/>
    <lineage>
        <taxon>Eukaryota</taxon>
        <taxon>Viridiplantae</taxon>
        <taxon>Streptophyta</taxon>
        <taxon>Embryophyta</taxon>
        <taxon>Tracheophyta</taxon>
        <taxon>Spermatophyta</taxon>
        <taxon>Magnoliopsida</taxon>
        <taxon>eudicotyledons</taxon>
        <taxon>Gunneridae</taxon>
        <taxon>Pentapetalae</taxon>
        <taxon>asterids</taxon>
        <taxon>campanulids</taxon>
        <taxon>Asterales</taxon>
        <taxon>Asteraceae</taxon>
        <taxon>Asteroideae</taxon>
        <taxon>Anthemideae</taxon>
        <taxon>Anthemidinae</taxon>
        <taxon>Tanacetum</taxon>
    </lineage>
</organism>
<dbReference type="SUPFAM" id="SSF56672">
    <property type="entry name" value="DNA/RNA polymerases"/>
    <property type="match status" value="1"/>
</dbReference>
<sequence length="106" mass="12115">PQDQEKTTFTCSYGTFAYCHMPFRLCNAPISPEIDNSYYDSEGDILLLEEFLNDDPSSPPLPSQELKVVEPKNKKSSTDEPPMVKLKDLPPHLEYAFLRVMINYPS</sequence>
<reference evidence="2" key="1">
    <citation type="journal article" date="2019" name="Sci. Rep.">
        <title>Draft genome of Tanacetum cinerariifolium, the natural source of mosquito coil.</title>
        <authorList>
            <person name="Yamashiro T."/>
            <person name="Shiraishi A."/>
            <person name="Satake H."/>
            <person name="Nakayama K."/>
        </authorList>
    </citation>
    <scope>NUCLEOTIDE SEQUENCE</scope>
</reference>
<evidence type="ECO:0000313" key="2">
    <source>
        <dbReference type="EMBL" id="GFC76472.1"/>
    </source>
</evidence>
<gene>
    <name evidence="2" type="ORF">Tci_848442</name>
</gene>
<dbReference type="EMBL" id="BKCJ011056429">
    <property type="protein sequence ID" value="GFC76472.1"/>
    <property type="molecule type" value="Genomic_DNA"/>
</dbReference>
<evidence type="ECO:0000256" key="1">
    <source>
        <dbReference type="SAM" id="MobiDB-lite"/>
    </source>
</evidence>
<dbReference type="GO" id="GO:0003964">
    <property type="term" value="F:RNA-directed DNA polymerase activity"/>
    <property type="evidence" value="ECO:0007669"/>
    <property type="project" value="UniProtKB-KW"/>
</dbReference>
<feature type="compositionally biased region" description="Basic and acidic residues" evidence="1">
    <location>
        <begin position="67"/>
        <end position="78"/>
    </location>
</feature>
<keyword evidence="2" id="KW-0808">Transferase</keyword>
<comment type="caution">
    <text evidence="2">The sequence shown here is derived from an EMBL/GenBank/DDBJ whole genome shotgun (WGS) entry which is preliminary data.</text>
</comment>
<keyword evidence="2" id="KW-0695">RNA-directed DNA polymerase</keyword>
<accession>A0A699QVB9</accession>
<dbReference type="Gene3D" id="3.10.10.10">
    <property type="entry name" value="HIV Type 1 Reverse Transcriptase, subunit A, domain 1"/>
    <property type="match status" value="1"/>
</dbReference>
<dbReference type="AlphaFoldDB" id="A0A699QVB9"/>